<dbReference type="GO" id="GO:0000981">
    <property type="term" value="F:DNA-binding transcription factor activity, RNA polymerase II-specific"/>
    <property type="evidence" value="ECO:0007669"/>
    <property type="project" value="TreeGrafter"/>
</dbReference>
<evidence type="ECO:0000256" key="5">
    <source>
        <dbReference type="SAM" id="MobiDB-lite"/>
    </source>
</evidence>
<keyword evidence="1" id="KW-0479">Metal-binding</keyword>
<dbReference type="GO" id="GO:0000978">
    <property type="term" value="F:RNA polymerase II cis-regulatory region sequence-specific DNA binding"/>
    <property type="evidence" value="ECO:0007669"/>
    <property type="project" value="TreeGrafter"/>
</dbReference>
<dbReference type="SUPFAM" id="SSF57667">
    <property type="entry name" value="beta-beta-alpha zinc fingers"/>
    <property type="match status" value="1"/>
</dbReference>
<comment type="caution">
    <text evidence="7">The sequence shown here is derived from an EMBL/GenBank/DDBJ whole genome shotgun (WGS) entry which is preliminary data.</text>
</comment>
<reference evidence="7 8" key="1">
    <citation type="journal article" date="2018" name="Sci. Rep.">
        <title>Characterisation of pathogen-specific regions and novel effector candidates in Fusarium oxysporum f. sp. cepae.</title>
        <authorList>
            <person name="Armitage A.D."/>
            <person name="Taylor A."/>
            <person name="Sobczyk M.K."/>
            <person name="Baxter L."/>
            <person name="Greenfield B.P."/>
            <person name="Bates H.J."/>
            <person name="Wilson F."/>
            <person name="Jackson A.C."/>
            <person name="Ott S."/>
            <person name="Harrison R.J."/>
            <person name="Clarkson J.P."/>
        </authorList>
    </citation>
    <scope>NUCLEOTIDE SEQUENCE [LARGE SCALE GENOMIC DNA]</scope>
    <source>
        <strain evidence="7 8">Fp_A8</strain>
    </source>
</reference>
<proteinExistence type="predicted"/>
<evidence type="ECO:0000313" key="8">
    <source>
        <dbReference type="Proteomes" id="UP000283569"/>
    </source>
</evidence>
<evidence type="ECO:0000256" key="4">
    <source>
        <dbReference type="PROSITE-ProRule" id="PRU00042"/>
    </source>
</evidence>
<dbReference type="InterPro" id="IPR036236">
    <property type="entry name" value="Znf_C2H2_sf"/>
</dbReference>
<dbReference type="InterPro" id="IPR013087">
    <property type="entry name" value="Znf_C2H2_type"/>
</dbReference>
<name>A0A420RJ04_GIBIN</name>
<dbReference type="Proteomes" id="UP000283569">
    <property type="component" value="Unassembled WGS sequence"/>
</dbReference>
<feature type="domain" description="C2H2-type" evidence="6">
    <location>
        <begin position="256"/>
        <end position="285"/>
    </location>
</feature>
<keyword evidence="2 4" id="KW-0863">Zinc-finger</keyword>
<dbReference type="PROSITE" id="PS00028">
    <property type="entry name" value="ZINC_FINGER_C2H2_1"/>
    <property type="match status" value="1"/>
</dbReference>
<feature type="compositionally biased region" description="Basic and acidic residues" evidence="5">
    <location>
        <begin position="349"/>
        <end position="362"/>
    </location>
</feature>
<evidence type="ECO:0000259" key="6">
    <source>
        <dbReference type="PROSITE" id="PS50157"/>
    </source>
</evidence>
<evidence type="ECO:0000256" key="3">
    <source>
        <dbReference type="ARBA" id="ARBA00022833"/>
    </source>
</evidence>
<accession>A0A420RJ04</accession>
<dbReference type="PANTHER" id="PTHR23235">
    <property type="entry name" value="KRUEPPEL-LIKE TRANSCRIPTION FACTOR"/>
    <property type="match status" value="1"/>
</dbReference>
<dbReference type="AlphaFoldDB" id="A0A420RJ04"/>
<dbReference type="PANTHER" id="PTHR23235:SF120">
    <property type="entry name" value="KRUPPEL-LIKE FACTOR 15"/>
    <property type="match status" value="1"/>
</dbReference>
<dbReference type="EMBL" id="MRDB01000286">
    <property type="protein sequence ID" value="RKL17017.1"/>
    <property type="molecule type" value="Genomic_DNA"/>
</dbReference>
<evidence type="ECO:0000313" key="7">
    <source>
        <dbReference type="EMBL" id="RKL17017.1"/>
    </source>
</evidence>
<sequence>MQFELDYRFDMDNMSSLCSQPMPCPSTKTGFSSASSAHEPFNLTPEFGIMDFGITYNSVSHQAELNDPLSAMGEPMFHPVKNDPEQISFPHSLPNDSMKQEQLSFEYEQMIAMGMTHQGSMGSLTPSNSFGMDGYSPDASVSTASFIITSTPGVSDSGETSSSWSCASASPISLFSHRDLSEGVDSSDQDWHFQPSLCAHHYKADDSNPMPAQRSLMVHDIQQKSAELQQAHIRSPKKRSAKSKPVQIDAAQRVKCKCDYFGCHKAFRRSEHLTRHKKSFHGEGPNRFLCEFCGKDQFNRQDNLNSHRKLHTRRNNRERGVIFIPDAVSIIEQEERSRRRRAPSNLNMEGKHKIQPDQLRSR</sequence>
<evidence type="ECO:0000256" key="2">
    <source>
        <dbReference type="ARBA" id="ARBA00022771"/>
    </source>
</evidence>
<dbReference type="Gene3D" id="3.30.160.60">
    <property type="entry name" value="Classic Zinc Finger"/>
    <property type="match status" value="2"/>
</dbReference>
<evidence type="ECO:0000256" key="1">
    <source>
        <dbReference type="ARBA" id="ARBA00022723"/>
    </source>
</evidence>
<feature type="region of interest" description="Disordered" evidence="5">
    <location>
        <begin position="334"/>
        <end position="362"/>
    </location>
</feature>
<keyword evidence="3" id="KW-0862">Zinc</keyword>
<organism evidence="7 8">
    <name type="scientific">Gibberella intermedia</name>
    <name type="common">Bulb rot disease fungus</name>
    <name type="synonym">Fusarium proliferatum</name>
    <dbReference type="NCBI Taxonomy" id="948311"/>
    <lineage>
        <taxon>Eukaryota</taxon>
        <taxon>Fungi</taxon>
        <taxon>Dikarya</taxon>
        <taxon>Ascomycota</taxon>
        <taxon>Pezizomycotina</taxon>
        <taxon>Sordariomycetes</taxon>
        <taxon>Hypocreomycetidae</taxon>
        <taxon>Hypocreales</taxon>
        <taxon>Nectriaceae</taxon>
        <taxon>Fusarium</taxon>
        <taxon>Fusarium fujikuroi species complex</taxon>
    </lineage>
</organism>
<gene>
    <name evidence="7" type="ORF">BFJ72_g15305</name>
</gene>
<dbReference type="SMART" id="SM00355">
    <property type="entry name" value="ZnF_C2H2"/>
    <property type="match status" value="2"/>
</dbReference>
<dbReference type="PROSITE" id="PS50157">
    <property type="entry name" value="ZINC_FINGER_C2H2_2"/>
    <property type="match status" value="1"/>
</dbReference>
<protein>
    <recommendedName>
        <fullName evidence="6">C2H2-type domain-containing protein</fullName>
    </recommendedName>
</protein>
<dbReference type="GO" id="GO:0008270">
    <property type="term" value="F:zinc ion binding"/>
    <property type="evidence" value="ECO:0007669"/>
    <property type="project" value="UniProtKB-KW"/>
</dbReference>